<dbReference type="PANTHER" id="PTHR42749:SF1">
    <property type="entry name" value="CELL SHAPE-DETERMINING PROTEIN MREB"/>
    <property type="match status" value="1"/>
</dbReference>
<dbReference type="Gene3D" id="3.90.640.10">
    <property type="entry name" value="Actin, Chain A, domain 4"/>
    <property type="match status" value="1"/>
</dbReference>
<evidence type="ECO:0000256" key="2">
    <source>
        <dbReference type="ARBA" id="ARBA00022840"/>
    </source>
</evidence>
<keyword evidence="3" id="KW-0143">Chaperone</keyword>
<keyword evidence="2" id="KW-0067">ATP-binding</keyword>
<name>A0A1Q2HU93_9CORY</name>
<reference evidence="4 5" key="1">
    <citation type="submission" date="2016-12" db="EMBL/GenBank/DDBJ databases">
        <authorList>
            <person name="Song W.-J."/>
            <person name="Kurnit D.M."/>
        </authorList>
    </citation>
    <scope>NUCLEOTIDE SEQUENCE [LARGE SCALE GENOMIC DNA]</scope>
    <source>
        <strain evidence="4 5">DSM 30827</strain>
    </source>
</reference>
<dbReference type="KEGG" id="cgv:CGLAU_02165"/>
<dbReference type="AlphaFoldDB" id="A0A1Q2HU93"/>
<protein>
    <submittedName>
        <fullName evidence="4">Chaperone protein DnaK</fullName>
    </submittedName>
</protein>
<evidence type="ECO:0000256" key="1">
    <source>
        <dbReference type="ARBA" id="ARBA00022741"/>
    </source>
</evidence>
<dbReference type="EMBL" id="CP019688">
    <property type="protein sequence ID" value="AQQ14418.1"/>
    <property type="molecule type" value="Genomic_DNA"/>
</dbReference>
<dbReference type="InterPro" id="IPR013126">
    <property type="entry name" value="Hsp_70_fam"/>
</dbReference>
<keyword evidence="1" id="KW-0547">Nucleotide-binding</keyword>
<sequence>MANEWTLSIDLGTATTTAAHAYAGRGGAETLWLSNDGPGMPSSVFWDYPGRFLAGHEAVARQVAHPVGFIPSAKEMLSAKSHYVLGQALPPHWPAAIVMQSVVQRAIAVHNDTPPSGVVITHPYEWDEDSDPMQQITHAAATLGLPHAAVRFMPEPIAAARHFASHHRARPGERIIVCDCGAGNTRAAVLEAQPGGEFAVVLADSARYDNGKATDKAVLSTARTHLEERYPHLSNALDNTRNMEERYEFFRQMKRAMHALSHSPVVTVPVRVGGHTVELGILRSEVEPQLRYVTDDLRRLLERVHKKANLQNLNNAATIYPVGGVSQIPQLVNVLREFGNVAPLDYPETAVARGALSEPAAPGLFDFLWTRKR</sequence>
<dbReference type="CDD" id="cd10170">
    <property type="entry name" value="ASKHA_NBD_HSP70"/>
    <property type="match status" value="1"/>
</dbReference>
<dbReference type="Proteomes" id="UP000217209">
    <property type="component" value="Chromosome"/>
</dbReference>
<dbReference type="GO" id="GO:0005524">
    <property type="term" value="F:ATP binding"/>
    <property type="evidence" value="ECO:0007669"/>
    <property type="project" value="UniProtKB-KW"/>
</dbReference>
<keyword evidence="5" id="KW-1185">Reference proteome</keyword>
<evidence type="ECO:0000313" key="5">
    <source>
        <dbReference type="Proteomes" id="UP000217209"/>
    </source>
</evidence>
<evidence type="ECO:0000313" key="4">
    <source>
        <dbReference type="EMBL" id="AQQ14418.1"/>
    </source>
</evidence>
<dbReference type="SUPFAM" id="SSF53067">
    <property type="entry name" value="Actin-like ATPase domain"/>
    <property type="match status" value="2"/>
</dbReference>
<evidence type="ECO:0000256" key="3">
    <source>
        <dbReference type="ARBA" id="ARBA00023186"/>
    </source>
</evidence>
<dbReference type="OrthoDB" id="9766019at2"/>
<dbReference type="RefSeq" id="WP_095659265.1">
    <property type="nucleotide sequence ID" value="NZ_CP019688.1"/>
</dbReference>
<accession>A0A1Q2HU93</accession>
<dbReference type="PANTHER" id="PTHR42749">
    <property type="entry name" value="CELL SHAPE-DETERMINING PROTEIN MREB"/>
    <property type="match status" value="1"/>
</dbReference>
<dbReference type="GO" id="GO:0140662">
    <property type="term" value="F:ATP-dependent protein folding chaperone"/>
    <property type="evidence" value="ECO:0007669"/>
    <property type="project" value="InterPro"/>
</dbReference>
<dbReference type="Gene3D" id="3.30.420.40">
    <property type="match status" value="2"/>
</dbReference>
<dbReference type="InterPro" id="IPR043129">
    <property type="entry name" value="ATPase_NBD"/>
</dbReference>
<gene>
    <name evidence="4" type="primary">dnaK1</name>
    <name evidence="4" type="ORF">CGLAU_02165</name>
</gene>
<organism evidence="4 5">
    <name type="scientific">Corynebacterium glaucum</name>
    <dbReference type="NCBI Taxonomy" id="187491"/>
    <lineage>
        <taxon>Bacteria</taxon>
        <taxon>Bacillati</taxon>
        <taxon>Actinomycetota</taxon>
        <taxon>Actinomycetes</taxon>
        <taxon>Mycobacteriales</taxon>
        <taxon>Corynebacteriaceae</taxon>
        <taxon>Corynebacterium</taxon>
    </lineage>
</organism>
<dbReference type="Pfam" id="PF00012">
    <property type="entry name" value="HSP70"/>
    <property type="match status" value="1"/>
</dbReference>
<proteinExistence type="predicted"/>